<proteinExistence type="predicted"/>
<evidence type="ECO:0000256" key="1">
    <source>
        <dbReference type="SAM" id="MobiDB-lite"/>
    </source>
</evidence>
<evidence type="ECO:0000313" key="3">
    <source>
        <dbReference type="Proteomes" id="UP000054498"/>
    </source>
</evidence>
<feature type="compositionally biased region" description="Low complexity" evidence="1">
    <location>
        <begin position="700"/>
        <end position="710"/>
    </location>
</feature>
<feature type="compositionally biased region" description="Acidic residues" evidence="1">
    <location>
        <begin position="648"/>
        <end position="659"/>
    </location>
</feature>
<sequence>MLAKTGLQFTFVNQDIGSKAHMPAAQRDSCVDEWNAHIRRAVIAKAPRAVVNQMVCVAAGEFTKRQHLYVTETPSTEHTCLASGVVTMEGLAKGQRSSTGTAGRAGYCNEQDAAAAGRRLVESTSAKSQLENVAVRARQDSWKVTVTFSSPQGAKAFLAEAAYSNVRLHVQGPGGTSLQGLPELRGRAPPAPKAAEALRALSLRVDFKGSFEAAPPPAMAATIVRAALDQIIPSEKQLAEEGLTEALIARIDEFMGKPGVQELEIASFRSGVIYCVDPTSAANLSSSSAVRWTVDGANGVPIWLTISPRGADRGPELPAKLSSGGLVLGPLPSMQPEAVAAAIGALPAVLERGAAAAADDLKCTVPAVELLLYRFKLPYDAVAPSNIPAAETLQFMGDAATGACLADFVHEVLEAAARRSGGARVLIAPWGRQAGALLLLGMGQACYQLSGGGPIQLATAAGSSCGRGPSLGGKAMVSTAGADRAGPDALQQMQEQRRISLASACSYNAGVPISLMLLVQEAAHVSDAEKSKRWALVAKAVADEVEANPSRMLQLLKEAEAALSTAAAAAPPAAAAPAGAAAPAAAAAAPLRLPAPGRASAKAGKRLFLAAEALLRAKLSGAIEQPSPVAVAAVHLPSLADLGVGADSDVEWDEDDGEAEPPIGPALRPVRGPALHQELPPAARTGPAGQPPRAAPPPQQQQQQPQQQGARGRGGAGDGGRSGAHMGRGRGLHPTALERTFQAAAPGAAAAAKKAVAAAKQLAARGMQLAGQQLAGGAGAAGDPEEGEA</sequence>
<protein>
    <submittedName>
        <fullName evidence="2">Uncharacterized protein</fullName>
    </submittedName>
</protein>
<feature type="region of interest" description="Disordered" evidence="1">
    <location>
        <begin position="648"/>
        <end position="754"/>
    </location>
</feature>
<dbReference type="RefSeq" id="XP_013893424.1">
    <property type="nucleotide sequence ID" value="XM_014037970.1"/>
</dbReference>
<feature type="compositionally biased region" description="Pro residues" evidence="1">
    <location>
        <begin position="689"/>
        <end position="699"/>
    </location>
</feature>
<dbReference type="EMBL" id="KK104118">
    <property type="protein sequence ID" value="KIY94404.1"/>
    <property type="molecule type" value="Genomic_DNA"/>
</dbReference>
<gene>
    <name evidence="2" type="ORF">MNEG_13558</name>
</gene>
<evidence type="ECO:0000313" key="2">
    <source>
        <dbReference type="EMBL" id="KIY94404.1"/>
    </source>
</evidence>
<dbReference type="AlphaFoldDB" id="A0A0D2LRU4"/>
<accession>A0A0D2LRU4</accession>
<name>A0A0D2LRU4_9CHLO</name>
<dbReference type="Proteomes" id="UP000054498">
    <property type="component" value="Unassembled WGS sequence"/>
</dbReference>
<keyword evidence="3" id="KW-1185">Reference proteome</keyword>
<dbReference type="GeneID" id="25731032"/>
<feature type="compositionally biased region" description="Gly residues" evidence="1">
    <location>
        <begin position="711"/>
        <end position="722"/>
    </location>
</feature>
<feature type="compositionally biased region" description="Low complexity" evidence="1">
    <location>
        <begin position="743"/>
        <end position="754"/>
    </location>
</feature>
<organism evidence="2 3">
    <name type="scientific">Monoraphidium neglectum</name>
    <dbReference type="NCBI Taxonomy" id="145388"/>
    <lineage>
        <taxon>Eukaryota</taxon>
        <taxon>Viridiplantae</taxon>
        <taxon>Chlorophyta</taxon>
        <taxon>core chlorophytes</taxon>
        <taxon>Chlorophyceae</taxon>
        <taxon>CS clade</taxon>
        <taxon>Sphaeropleales</taxon>
        <taxon>Selenastraceae</taxon>
        <taxon>Monoraphidium</taxon>
    </lineage>
</organism>
<dbReference type="KEGG" id="mng:MNEG_13558"/>
<reference evidence="2 3" key="1">
    <citation type="journal article" date="2013" name="BMC Genomics">
        <title>Reconstruction of the lipid metabolism for the microalga Monoraphidium neglectum from its genome sequence reveals characteristics suitable for biofuel production.</title>
        <authorList>
            <person name="Bogen C."/>
            <person name="Al-Dilaimi A."/>
            <person name="Albersmeier A."/>
            <person name="Wichmann J."/>
            <person name="Grundmann M."/>
            <person name="Rupp O."/>
            <person name="Lauersen K.J."/>
            <person name="Blifernez-Klassen O."/>
            <person name="Kalinowski J."/>
            <person name="Goesmann A."/>
            <person name="Mussgnug J.H."/>
            <person name="Kruse O."/>
        </authorList>
    </citation>
    <scope>NUCLEOTIDE SEQUENCE [LARGE SCALE GENOMIC DNA]</scope>
    <source>
        <strain evidence="2 3">SAG 48.87</strain>
    </source>
</reference>